<name>A0A7X2S7R2_9BACI</name>
<evidence type="ECO:0000313" key="2">
    <source>
        <dbReference type="EMBL" id="MTH55218.1"/>
    </source>
</evidence>
<dbReference type="AlphaFoldDB" id="A0A7X2S7R2"/>
<sequence>MKALISFSNRLMQRYLPDPFLFVILLTFVVLAFGLLLTPSSPLEMVQFWGDGFWGLLSFTMQMALVLVTGHVLASSPFFKRSLSAMAGAAKSPGQAIVYVTLVSMAASWINWGFGLVIGALFAKELAKKVHNVDYRLLIASAYSGFVIWHAGISGSIPLTIATEGHFTADAIGVIPTSQTIFAPFNLIIVAVLFLVIPVVNRLMMPSSKEIVTVDPALLEERPFEAAGLEAEALTPAARLENSRILSLLIGIMGVVFLISYFVSKGFLLNLDIVNFLFLFLGILFHGTPKKFLFAVSEAVKGTAGIIIQFPFYAGIMGMMVTSGLGTVISEAFVSISNPQTFPMLAFWSAGIINIFVPSGGGQWAVQAPVMIEAAKALDVPMAKTAMAVAWGDAWTNLIQPFWALPALAIAGLKAKDIMGFCVFVLLASGVVISLGLLLL</sequence>
<protein>
    <submittedName>
        <fullName evidence="2">Short-chain fatty acid transporter</fullName>
    </submittedName>
</protein>
<keyword evidence="1" id="KW-0812">Transmembrane</keyword>
<dbReference type="GO" id="GO:0005886">
    <property type="term" value="C:plasma membrane"/>
    <property type="evidence" value="ECO:0007669"/>
    <property type="project" value="TreeGrafter"/>
</dbReference>
<feature type="transmembrane region" description="Helical" evidence="1">
    <location>
        <begin position="418"/>
        <end position="439"/>
    </location>
</feature>
<evidence type="ECO:0000256" key="1">
    <source>
        <dbReference type="SAM" id="Phobius"/>
    </source>
</evidence>
<dbReference type="PANTHER" id="PTHR41983">
    <property type="entry name" value="SHORT-CHAIN FATTY ACID TRANSPORTER-RELATED"/>
    <property type="match status" value="1"/>
</dbReference>
<feature type="transmembrane region" description="Helical" evidence="1">
    <location>
        <begin position="345"/>
        <end position="366"/>
    </location>
</feature>
<feature type="transmembrane region" description="Helical" evidence="1">
    <location>
        <begin position="181"/>
        <end position="200"/>
    </location>
</feature>
<proteinExistence type="predicted"/>
<dbReference type="PANTHER" id="PTHR41983:SF2">
    <property type="entry name" value="SHORT-CHAIN FATTY ACID TRANSPORTER-RELATED"/>
    <property type="match status" value="1"/>
</dbReference>
<organism evidence="2 3">
    <name type="scientific">Metabacillus mangrovi</name>
    <dbReference type="NCBI Taxonomy" id="1491830"/>
    <lineage>
        <taxon>Bacteria</taxon>
        <taxon>Bacillati</taxon>
        <taxon>Bacillota</taxon>
        <taxon>Bacilli</taxon>
        <taxon>Bacillales</taxon>
        <taxon>Bacillaceae</taxon>
        <taxon>Metabacillus</taxon>
    </lineage>
</organism>
<feature type="transmembrane region" description="Helical" evidence="1">
    <location>
        <begin position="245"/>
        <end position="263"/>
    </location>
</feature>
<dbReference type="OrthoDB" id="9342495at2"/>
<dbReference type="InterPro" id="IPR006160">
    <property type="entry name" value="SCFA_transpt_AtoE"/>
</dbReference>
<feature type="transmembrane region" description="Helical" evidence="1">
    <location>
        <begin position="310"/>
        <end position="333"/>
    </location>
</feature>
<dbReference type="EMBL" id="WMIB01000024">
    <property type="protein sequence ID" value="MTH55218.1"/>
    <property type="molecule type" value="Genomic_DNA"/>
</dbReference>
<feature type="transmembrane region" description="Helical" evidence="1">
    <location>
        <begin position="135"/>
        <end position="161"/>
    </location>
</feature>
<keyword evidence="3" id="KW-1185">Reference proteome</keyword>
<evidence type="ECO:0000313" key="3">
    <source>
        <dbReference type="Proteomes" id="UP000434639"/>
    </source>
</evidence>
<gene>
    <name evidence="2" type="ORF">GKZ89_17605</name>
</gene>
<feature type="transmembrane region" description="Helical" evidence="1">
    <location>
        <begin position="96"/>
        <end position="123"/>
    </location>
</feature>
<accession>A0A7X2S7R2</accession>
<feature type="transmembrane region" description="Helical" evidence="1">
    <location>
        <begin position="20"/>
        <end position="40"/>
    </location>
</feature>
<feature type="transmembrane region" description="Helical" evidence="1">
    <location>
        <begin position="269"/>
        <end position="289"/>
    </location>
</feature>
<dbReference type="Proteomes" id="UP000434639">
    <property type="component" value="Unassembled WGS sequence"/>
</dbReference>
<comment type="caution">
    <text evidence="2">The sequence shown here is derived from an EMBL/GenBank/DDBJ whole genome shotgun (WGS) entry which is preliminary data.</text>
</comment>
<keyword evidence="1" id="KW-0472">Membrane</keyword>
<dbReference type="Pfam" id="PF02667">
    <property type="entry name" value="SCFA_trans"/>
    <property type="match status" value="1"/>
</dbReference>
<keyword evidence="1" id="KW-1133">Transmembrane helix</keyword>
<dbReference type="RefSeq" id="WP_155113711.1">
    <property type="nucleotide sequence ID" value="NZ_WMIB01000024.1"/>
</dbReference>
<reference evidence="2 3" key="1">
    <citation type="journal article" date="2017" name="Int. J. Syst. Evol. Microbiol.">
        <title>Bacillus mangrovi sp. nov., isolated from a sediment sample from a mangrove forest.</title>
        <authorList>
            <person name="Gupta V."/>
            <person name="Singh P.K."/>
            <person name="Korpole S."/>
            <person name="Tanuku N.R.S."/>
            <person name="Pinnaka A.K."/>
        </authorList>
    </citation>
    <scope>NUCLEOTIDE SEQUENCE [LARGE SCALE GENOMIC DNA]</scope>
    <source>
        <strain evidence="2 3">KCTC 33872</strain>
    </source>
</reference>
<feature type="transmembrane region" description="Helical" evidence="1">
    <location>
        <begin position="52"/>
        <end position="76"/>
    </location>
</feature>